<dbReference type="PANTHER" id="PTHR30055">
    <property type="entry name" value="HTH-TYPE TRANSCRIPTIONAL REGULATOR RUTR"/>
    <property type="match status" value="1"/>
</dbReference>
<dbReference type="RefSeq" id="WP_064922220.1">
    <property type="nucleotide sequence ID" value="NZ_LZJK01000091.1"/>
</dbReference>
<dbReference type="InterPro" id="IPR001647">
    <property type="entry name" value="HTH_TetR"/>
</dbReference>
<accession>A0A1A2Y5I9</accession>
<dbReference type="PANTHER" id="PTHR30055:SF230">
    <property type="entry name" value="TRANSCRIPTIONAL REGULATORY PROTEIN (PROBABLY TETR-FAMILY)-RELATED"/>
    <property type="match status" value="1"/>
</dbReference>
<dbReference type="Gene3D" id="1.10.10.60">
    <property type="entry name" value="Homeodomain-like"/>
    <property type="match status" value="1"/>
</dbReference>
<name>A0A1A2Y5I9_MYCSD</name>
<dbReference type="GO" id="GO:0000976">
    <property type="term" value="F:transcription cis-regulatory region binding"/>
    <property type="evidence" value="ECO:0007669"/>
    <property type="project" value="TreeGrafter"/>
</dbReference>
<evidence type="ECO:0000256" key="2">
    <source>
        <dbReference type="ARBA" id="ARBA00023125"/>
    </source>
</evidence>
<organism evidence="6 7">
    <name type="scientific">Mycolicibacter sinensis (strain JDM601)</name>
    <name type="common">Mycobacterium sinense</name>
    <dbReference type="NCBI Taxonomy" id="875328"/>
    <lineage>
        <taxon>Bacteria</taxon>
        <taxon>Bacillati</taxon>
        <taxon>Actinomycetota</taxon>
        <taxon>Actinomycetes</taxon>
        <taxon>Mycobacteriales</taxon>
        <taxon>Mycobacteriaceae</taxon>
        <taxon>Mycolicibacter</taxon>
    </lineage>
</organism>
<dbReference type="InterPro" id="IPR009057">
    <property type="entry name" value="Homeodomain-like_sf"/>
</dbReference>
<dbReference type="Pfam" id="PF16859">
    <property type="entry name" value="TetR_C_11"/>
    <property type="match status" value="1"/>
</dbReference>
<comment type="caution">
    <text evidence="6">The sequence shown here is derived from an EMBL/GenBank/DDBJ whole genome shotgun (WGS) entry which is preliminary data.</text>
</comment>
<dbReference type="PROSITE" id="PS50977">
    <property type="entry name" value="HTH_TETR_2"/>
    <property type="match status" value="1"/>
</dbReference>
<keyword evidence="2 4" id="KW-0238">DNA-binding</keyword>
<feature type="domain" description="HTH tetR-type" evidence="5">
    <location>
        <begin position="20"/>
        <end position="80"/>
    </location>
</feature>
<keyword evidence="1" id="KW-0805">Transcription regulation</keyword>
<feature type="DNA-binding region" description="H-T-H motif" evidence="4">
    <location>
        <begin position="43"/>
        <end position="62"/>
    </location>
</feature>
<dbReference type="EMBL" id="LZKG01000038">
    <property type="protein sequence ID" value="OBI32567.1"/>
    <property type="molecule type" value="Genomic_DNA"/>
</dbReference>
<sequence>MKAEPSPVDKGSGAGRPRDPRIDAAILKAAVELVVEVGYTNLSLAAVAERAGTTKTALYRRWPSKAELVHEAVFSVPPSAVSAAPGDAATDLRAMMAGARDAFTNPVVRAALPGLIADMATNAELTARILERFQGLFEVMRHWVADSVSRGDARPSVDPDRLVEIIGGATLLAMMLRPDDDLDDDWVQRIADIIAHGVMA</sequence>
<evidence type="ECO:0000259" key="5">
    <source>
        <dbReference type="PROSITE" id="PS50977"/>
    </source>
</evidence>
<dbReference type="OrthoDB" id="9796019at2"/>
<dbReference type="Proteomes" id="UP000093943">
    <property type="component" value="Unassembled WGS sequence"/>
</dbReference>
<dbReference type="AlphaFoldDB" id="A0A1A2Y5I9"/>
<keyword evidence="3" id="KW-0804">Transcription</keyword>
<dbReference type="SUPFAM" id="SSF48498">
    <property type="entry name" value="Tetracyclin repressor-like, C-terminal domain"/>
    <property type="match status" value="1"/>
</dbReference>
<dbReference type="InterPro" id="IPR036271">
    <property type="entry name" value="Tet_transcr_reg_TetR-rel_C_sf"/>
</dbReference>
<evidence type="ECO:0000313" key="6">
    <source>
        <dbReference type="EMBL" id="OBI32567.1"/>
    </source>
</evidence>
<dbReference type="InterPro" id="IPR011075">
    <property type="entry name" value="TetR_C"/>
</dbReference>
<protein>
    <submittedName>
        <fullName evidence="6">TetR family transcriptional regulator</fullName>
    </submittedName>
</protein>
<dbReference type="SUPFAM" id="SSF46689">
    <property type="entry name" value="Homeodomain-like"/>
    <property type="match status" value="1"/>
</dbReference>
<dbReference type="Gene3D" id="1.10.357.10">
    <property type="entry name" value="Tetracycline Repressor, domain 2"/>
    <property type="match status" value="1"/>
</dbReference>
<evidence type="ECO:0000256" key="4">
    <source>
        <dbReference type="PROSITE-ProRule" id="PRU00335"/>
    </source>
</evidence>
<gene>
    <name evidence="6" type="ORF">A5710_14725</name>
</gene>
<dbReference type="Pfam" id="PF00440">
    <property type="entry name" value="TetR_N"/>
    <property type="match status" value="1"/>
</dbReference>
<reference evidence="7" key="1">
    <citation type="submission" date="2016-06" db="EMBL/GenBank/DDBJ databases">
        <authorList>
            <person name="Sutton G."/>
            <person name="Brinkac L."/>
            <person name="Sanka R."/>
            <person name="Adams M."/>
            <person name="Lau E."/>
            <person name="Sam S."/>
            <person name="Sreng N."/>
            <person name="Him V."/>
            <person name="Kerleguer A."/>
            <person name="Cheng S."/>
        </authorList>
    </citation>
    <scope>NUCLEOTIDE SEQUENCE [LARGE SCALE GENOMIC DNA]</scope>
    <source>
        <strain evidence="7">E1876</strain>
    </source>
</reference>
<evidence type="ECO:0000256" key="3">
    <source>
        <dbReference type="ARBA" id="ARBA00023163"/>
    </source>
</evidence>
<evidence type="ECO:0000256" key="1">
    <source>
        <dbReference type="ARBA" id="ARBA00023015"/>
    </source>
</evidence>
<dbReference type="InterPro" id="IPR050109">
    <property type="entry name" value="HTH-type_TetR-like_transc_reg"/>
</dbReference>
<dbReference type="PRINTS" id="PR00455">
    <property type="entry name" value="HTHTETR"/>
</dbReference>
<proteinExistence type="predicted"/>
<evidence type="ECO:0000313" key="7">
    <source>
        <dbReference type="Proteomes" id="UP000093943"/>
    </source>
</evidence>
<dbReference type="GO" id="GO:0003700">
    <property type="term" value="F:DNA-binding transcription factor activity"/>
    <property type="evidence" value="ECO:0007669"/>
    <property type="project" value="TreeGrafter"/>
</dbReference>